<evidence type="ECO:0000259" key="1">
    <source>
        <dbReference type="Pfam" id="PF06722"/>
    </source>
</evidence>
<dbReference type="PANTHER" id="PTHR48050">
    <property type="entry name" value="STEROL 3-BETA-GLUCOSYLTRANSFERASE"/>
    <property type="match status" value="1"/>
</dbReference>
<dbReference type="InterPro" id="IPR010610">
    <property type="entry name" value="EryCIII-like_C"/>
</dbReference>
<reference evidence="2 3" key="1">
    <citation type="submission" date="2023-07" db="EMBL/GenBank/DDBJ databases">
        <title>Sequencing the genomes of 1000 actinobacteria strains.</title>
        <authorList>
            <person name="Klenk H.-P."/>
        </authorList>
    </citation>
    <scope>NUCLEOTIDE SEQUENCE [LARGE SCALE GENOMIC DNA]</scope>
    <source>
        <strain evidence="2 3">DSM 44710</strain>
    </source>
</reference>
<dbReference type="PROSITE" id="PS00092">
    <property type="entry name" value="N6_MTASE"/>
    <property type="match status" value="1"/>
</dbReference>
<dbReference type="Pfam" id="PF06722">
    <property type="entry name" value="EryCIII-like_C"/>
    <property type="match status" value="1"/>
</dbReference>
<dbReference type="Gene3D" id="3.40.50.2000">
    <property type="entry name" value="Glycogen Phosphorylase B"/>
    <property type="match status" value="2"/>
</dbReference>
<dbReference type="Proteomes" id="UP001240984">
    <property type="component" value="Unassembled WGS sequence"/>
</dbReference>
<feature type="domain" description="Erythromycin biosynthesis protein CIII-like C-terminal" evidence="1">
    <location>
        <begin position="284"/>
        <end position="415"/>
    </location>
</feature>
<protein>
    <submittedName>
        <fullName evidence="2">UDP:flavonoid glycosyltransferase YjiC (YdhE family)</fullName>
    </submittedName>
</protein>
<evidence type="ECO:0000313" key="3">
    <source>
        <dbReference type="Proteomes" id="UP001240984"/>
    </source>
</evidence>
<comment type="caution">
    <text evidence="2">The sequence shown here is derived from an EMBL/GenBank/DDBJ whole genome shotgun (WGS) entry which is preliminary data.</text>
</comment>
<dbReference type="EMBL" id="JAUSRA010000001">
    <property type="protein sequence ID" value="MDP9794583.1"/>
    <property type="molecule type" value="Genomic_DNA"/>
</dbReference>
<keyword evidence="3" id="KW-1185">Reference proteome</keyword>
<dbReference type="PANTHER" id="PTHR48050:SF13">
    <property type="entry name" value="STEROL 3-BETA-GLUCOSYLTRANSFERASE UGT80A2"/>
    <property type="match status" value="1"/>
</dbReference>
<proteinExistence type="predicted"/>
<dbReference type="InterPro" id="IPR002213">
    <property type="entry name" value="UDP_glucos_trans"/>
</dbReference>
<dbReference type="InterPro" id="IPR050426">
    <property type="entry name" value="Glycosyltransferase_28"/>
</dbReference>
<dbReference type="InterPro" id="IPR002052">
    <property type="entry name" value="DNA_methylase_N6_adenine_CS"/>
</dbReference>
<accession>A0ABT9MTI8</accession>
<dbReference type="RefSeq" id="WP_306829713.1">
    <property type="nucleotide sequence ID" value="NZ_JAUSRA010000001.1"/>
</dbReference>
<dbReference type="CDD" id="cd03784">
    <property type="entry name" value="GT1_Gtf-like"/>
    <property type="match status" value="1"/>
</dbReference>
<name>A0ABT9MTI8_9ACTN</name>
<evidence type="ECO:0000313" key="2">
    <source>
        <dbReference type="EMBL" id="MDP9794583.1"/>
    </source>
</evidence>
<sequence>MARFLFAATPATGHVTPALPLVRALIEAGHEVRFTTGREFEGAVGRAGAVFTPVPEEVDWSGMTPDERWPERAALTGLKKLQWDIANYFIAPIATHVRHVQRMLAEEPADAVVCDPPFGAAAALRELGGPPVIHYGISTLGLPSRDLPPYGLGLLPMGGPLGRVRDRALDAILRRTVFAPSVGQVDAQRAAIGLPPGRRTALETGGDVALYLQLSTPGFEYPRTDLPDWVHFVGHPAAPPASSAFMPPPWWPEVTAGDRPVVVVSQGTISTDPAELLRPALTGLAPADDLLVVAVTGGADPAVLGPLPANARAAAFVPFAELFPHASAVVTNGGYGTIQLALAHGLPMVVAGRTEDKPETTARVAWSGVGVNLRTQRPSADRIRAGVRRVLADPSFAARARALRDEMEDGSTPERRAVALMETVVRPAAG</sequence>
<gene>
    <name evidence="2" type="ORF">J2S43_003095</name>
</gene>
<organism evidence="2 3">
    <name type="scientific">Catenuloplanes nepalensis</name>
    <dbReference type="NCBI Taxonomy" id="587533"/>
    <lineage>
        <taxon>Bacteria</taxon>
        <taxon>Bacillati</taxon>
        <taxon>Actinomycetota</taxon>
        <taxon>Actinomycetes</taxon>
        <taxon>Micromonosporales</taxon>
        <taxon>Micromonosporaceae</taxon>
        <taxon>Catenuloplanes</taxon>
    </lineage>
</organism>
<dbReference type="SUPFAM" id="SSF53756">
    <property type="entry name" value="UDP-Glycosyltransferase/glycogen phosphorylase"/>
    <property type="match status" value="1"/>
</dbReference>